<accession>A0A085VIC3</accession>
<dbReference type="RefSeq" id="WP_032628781.1">
    <property type="nucleotide sequence ID" value="NZ_JPQU01000036.1"/>
</dbReference>
<proteinExistence type="predicted"/>
<dbReference type="Proteomes" id="UP000028631">
    <property type="component" value="Unassembled WGS sequence"/>
</dbReference>
<dbReference type="EMBL" id="JPQU01000036">
    <property type="protein sequence ID" value="KFE55186.1"/>
    <property type="molecule type" value="Genomic_DNA"/>
</dbReference>
<keyword evidence="2" id="KW-1185">Reference proteome</keyword>
<reference evidence="1 2" key="1">
    <citation type="submission" date="2014-07" db="EMBL/GenBank/DDBJ databases">
        <title>Draft Genome Sequences of Environmental Pseudomonas syringae strains.</title>
        <authorList>
            <person name="Baltrus D.A."/>
            <person name="Berge O."/>
            <person name="Morris C."/>
        </authorList>
    </citation>
    <scope>NUCLEOTIDE SEQUENCE [LARGE SCALE GENOMIC DNA]</scope>
    <source>
        <strain evidence="1 2">GAW0119</strain>
    </source>
</reference>
<dbReference type="AlphaFoldDB" id="A0A085VIC3"/>
<comment type="caution">
    <text evidence="1">The sequence shown here is derived from an EMBL/GenBank/DDBJ whole genome shotgun (WGS) entry which is preliminary data.</text>
</comment>
<organism evidence="1 2">
    <name type="scientific">Pseudomonas syringae</name>
    <dbReference type="NCBI Taxonomy" id="317"/>
    <lineage>
        <taxon>Bacteria</taxon>
        <taxon>Pseudomonadati</taxon>
        <taxon>Pseudomonadota</taxon>
        <taxon>Gammaproteobacteria</taxon>
        <taxon>Pseudomonadales</taxon>
        <taxon>Pseudomonadaceae</taxon>
        <taxon>Pseudomonas</taxon>
    </lineage>
</organism>
<gene>
    <name evidence="1" type="ORF">IV01_13375</name>
</gene>
<dbReference type="PATRIC" id="fig|317.175.peg.2782"/>
<sequence length="63" mass="6741">MAHSARYQITDSVRSIEIEVGKLLDLVVMLKEAGDEKLSASVALQANRLLDAAVASRMALAAE</sequence>
<dbReference type="OrthoDB" id="7002208at2"/>
<evidence type="ECO:0000313" key="1">
    <source>
        <dbReference type="EMBL" id="KFE55186.1"/>
    </source>
</evidence>
<protein>
    <submittedName>
        <fullName evidence="1">Uncharacterized protein</fullName>
    </submittedName>
</protein>
<name>A0A085VIC3_PSESX</name>
<evidence type="ECO:0000313" key="2">
    <source>
        <dbReference type="Proteomes" id="UP000028631"/>
    </source>
</evidence>